<reference evidence="8 9" key="1">
    <citation type="submission" date="2021-05" db="EMBL/GenBank/DDBJ databases">
        <title>Comparative genomic studies on the polysaccharide-degrading batcterial strains of the Flammeovirga genus.</title>
        <authorList>
            <person name="Zewei F."/>
            <person name="Zheng Z."/>
            <person name="Yu L."/>
            <person name="Ruyue G."/>
            <person name="Yanhong M."/>
            <person name="Yuanyuan C."/>
            <person name="Jingyan G."/>
            <person name="Wenjun H."/>
        </authorList>
    </citation>
    <scope>NUCLEOTIDE SEQUENCE [LARGE SCALE GENOMIC DNA]</scope>
    <source>
        <strain evidence="8 9">NBRC:100898</strain>
    </source>
</reference>
<dbReference type="InterPro" id="IPR007168">
    <property type="entry name" value="Phageshock_PspC_N"/>
</dbReference>
<evidence type="ECO:0000256" key="6">
    <source>
        <dbReference type="SAM" id="Phobius"/>
    </source>
</evidence>
<comment type="subcellular location">
    <subcellularLocation>
        <location evidence="1">Cell membrane</location>
        <topology evidence="1">Single-pass membrane protein</topology>
    </subcellularLocation>
</comment>
<evidence type="ECO:0000313" key="9">
    <source>
        <dbReference type="Proteomes" id="UP000678679"/>
    </source>
</evidence>
<proteinExistence type="predicted"/>
<protein>
    <submittedName>
        <fullName evidence="8">PspC domain-containing protein</fullName>
    </submittedName>
</protein>
<sequence>MSRKLVKSTRNSVVAGVCGGIANYFNIDPVLPRLGFAIATVVGVGSPILIYVVAALVMPKDELEF</sequence>
<keyword evidence="3 6" id="KW-0812">Transmembrane</keyword>
<dbReference type="Proteomes" id="UP000678679">
    <property type="component" value="Chromosome 1"/>
</dbReference>
<gene>
    <name evidence="8" type="ORF">KMW28_02470</name>
</gene>
<evidence type="ECO:0000256" key="4">
    <source>
        <dbReference type="ARBA" id="ARBA00022989"/>
    </source>
</evidence>
<feature type="transmembrane region" description="Helical" evidence="6">
    <location>
        <begin position="34"/>
        <end position="58"/>
    </location>
</feature>
<evidence type="ECO:0000259" key="7">
    <source>
        <dbReference type="Pfam" id="PF04024"/>
    </source>
</evidence>
<name>A0AAX1N4J0_9BACT</name>
<keyword evidence="2" id="KW-1003">Cell membrane</keyword>
<feature type="domain" description="Phage shock protein PspC N-terminal" evidence="7">
    <location>
        <begin position="3"/>
        <end position="60"/>
    </location>
</feature>
<keyword evidence="5 6" id="KW-0472">Membrane</keyword>
<dbReference type="InterPro" id="IPR052027">
    <property type="entry name" value="PspC"/>
</dbReference>
<evidence type="ECO:0000256" key="1">
    <source>
        <dbReference type="ARBA" id="ARBA00004162"/>
    </source>
</evidence>
<dbReference type="RefSeq" id="WP_169665033.1">
    <property type="nucleotide sequence ID" value="NZ_CP076132.1"/>
</dbReference>
<organism evidence="8 9">
    <name type="scientific">Flammeovirga yaeyamensis</name>
    <dbReference type="NCBI Taxonomy" id="367791"/>
    <lineage>
        <taxon>Bacteria</taxon>
        <taxon>Pseudomonadati</taxon>
        <taxon>Bacteroidota</taxon>
        <taxon>Cytophagia</taxon>
        <taxon>Cytophagales</taxon>
        <taxon>Flammeovirgaceae</taxon>
        <taxon>Flammeovirga</taxon>
    </lineage>
</organism>
<keyword evidence="4 6" id="KW-1133">Transmembrane helix</keyword>
<evidence type="ECO:0000256" key="3">
    <source>
        <dbReference type="ARBA" id="ARBA00022692"/>
    </source>
</evidence>
<accession>A0AAX1N4J0</accession>
<evidence type="ECO:0000313" key="8">
    <source>
        <dbReference type="EMBL" id="QWG02459.1"/>
    </source>
</evidence>
<keyword evidence="9" id="KW-1185">Reference proteome</keyword>
<dbReference type="Pfam" id="PF04024">
    <property type="entry name" value="PspC"/>
    <property type="match status" value="1"/>
</dbReference>
<dbReference type="EMBL" id="CP076132">
    <property type="protein sequence ID" value="QWG02459.1"/>
    <property type="molecule type" value="Genomic_DNA"/>
</dbReference>
<evidence type="ECO:0000256" key="2">
    <source>
        <dbReference type="ARBA" id="ARBA00022475"/>
    </source>
</evidence>
<dbReference type="PANTHER" id="PTHR33885">
    <property type="entry name" value="PHAGE SHOCK PROTEIN C"/>
    <property type="match status" value="1"/>
</dbReference>
<evidence type="ECO:0000256" key="5">
    <source>
        <dbReference type="ARBA" id="ARBA00023136"/>
    </source>
</evidence>
<dbReference type="GO" id="GO:0005886">
    <property type="term" value="C:plasma membrane"/>
    <property type="evidence" value="ECO:0007669"/>
    <property type="project" value="UniProtKB-SubCell"/>
</dbReference>
<dbReference type="KEGG" id="fya:KMW28_02470"/>
<dbReference type="PANTHER" id="PTHR33885:SF3">
    <property type="entry name" value="PHAGE SHOCK PROTEIN C"/>
    <property type="match status" value="1"/>
</dbReference>
<dbReference type="AlphaFoldDB" id="A0AAX1N4J0"/>